<accession>A0A1A9ZVB6</accession>
<dbReference type="STRING" id="7398.A0A1A9ZVB6"/>
<dbReference type="VEuPathDB" id="VectorBase:GPAI026165"/>
<reference evidence="3" key="1">
    <citation type="submission" date="2014-03" db="EMBL/GenBank/DDBJ databases">
        <authorList>
            <person name="Aksoy S."/>
            <person name="Warren W."/>
            <person name="Wilson R.K."/>
        </authorList>
    </citation>
    <scope>NUCLEOTIDE SEQUENCE [LARGE SCALE GENOMIC DNA]</scope>
    <source>
        <strain evidence="3">IAEA</strain>
    </source>
</reference>
<feature type="domain" description="DUF7041" evidence="1">
    <location>
        <begin position="30"/>
        <end position="103"/>
    </location>
</feature>
<name>A0A1A9ZVB6_GLOPL</name>
<dbReference type="InterPro" id="IPR055469">
    <property type="entry name" value="DUF7041"/>
</dbReference>
<reference evidence="2" key="2">
    <citation type="submission" date="2020-05" db="UniProtKB">
        <authorList>
            <consortium name="EnsemblMetazoa"/>
        </authorList>
    </citation>
    <scope>IDENTIFICATION</scope>
    <source>
        <strain evidence="2">IAEA</strain>
    </source>
</reference>
<organism evidence="2 3">
    <name type="scientific">Glossina pallidipes</name>
    <name type="common">Tsetse fly</name>
    <dbReference type="NCBI Taxonomy" id="7398"/>
    <lineage>
        <taxon>Eukaryota</taxon>
        <taxon>Metazoa</taxon>
        <taxon>Ecdysozoa</taxon>
        <taxon>Arthropoda</taxon>
        <taxon>Hexapoda</taxon>
        <taxon>Insecta</taxon>
        <taxon>Pterygota</taxon>
        <taxon>Neoptera</taxon>
        <taxon>Endopterygota</taxon>
        <taxon>Diptera</taxon>
        <taxon>Brachycera</taxon>
        <taxon>Muscomorpha</taxon>
        <taxon>Hippoboscoidea</taxon>
        <taxon>Glossinidae</taxon>
        <taxon>Glossina</taxon>
    </lineage>
</organism>
<dbReference type="Proteomes" id="UP000092445">
    <property type="component" value="Unassembled WGS sequence"/>
</dbReference>
<evidence type="ECO:0000259" key="1">
    <source>
        <dbReference type="Pfam" id="PF23055"/>
    </source>
</evidence>
<keyword evidence="3" id="KW-1185">Reference proteome</keyword>
<proteinExistence type="predicted"/>
<dbReference type="EnsemblMetazoa" id="GPAI026165-RA">
    <property type="protein sequence ID" value="GPAI026165-PA"/>
    <property type="gene ID" value="GPAI026165"/>
</dbReference>
<dbReference type="AlphaFoldDB" id="A0A1A9ZVB6"/>
<sequence length="111" mass="12680">MADDEDSENVFANNTQRIAPMGNQLSCRCPEAWFIQADSQFASKGVTQNTTKYEFMLTALPYEVIMSVFDYVQNAATNNMYEVVKKFELRDTPSANSGEKILQTFSEYTEY</sequence>
<evidence type="ECO:0000313" key="3">
    <source>
        <dbReference type="Proteomes" id="UP000092445"/>
    </source>
</evidence>
<protein>
    <recommendedName>
        <fullName evidence="1">DUF7041 domain-containing protein</fullName>
    </recommendedName>
</protein>
<evidence type="ECO:0000313" key="2">
    <source>
        <dbReference type="EnsemblMetazoa" id="GPAI026165-PA"/>
    </source>
</evidence>
<dbReference type="Pfam" id="PF23055">
    <property type="entry name" value="DUF7041"/>
    <property type="match status" value="1"/>
</dbReference>